<dbReference type="EMBL" id="CP084166">
    <property type="protein sequence ID" value="UJG42000.1"/>
    <property type="molecule type" value="Genomic_DNA"/>
</dbReference>
<gene>
    <name evidence="1" type="ORF">K9W45_05915</name>
</gene>
<dbReference type="AlphaFoldDB" id="A0A9Y1BNA5"/>
<sequence>MTSVQKISWSKEEIKLVADYLVKIANQSEERKMEIPIESETLKHEKVVEEAKMGIAEALITNEINEEALVEDQKIKEIMEFSQIPQPKTVKRIEEKIPEEKIDVIEEKRLEFEEDKTGIGEMGEIGFEEMGEIGFEKRTIEGEIVQEPIVEEKVEEPIVEEKVEEPIVEEKVETDIFSLAKEIGKALTETETTEDISIVQKIETEDLSAEVVTEPILDKPVEIKPEDFPEDIRDIVLEEIPAKPEKVEITQEVKEEIPAKPEKVEITQEVKEEIPAKPEKVEITQEVKEEIPAKPEELLTEEQIRAKKREEIIQKMLAETRKREQEAGVKVYNMGETAGKKYSAVIIGQESSKNIKTWKKVSKKKKKKKKK</sequence>
<name>A0A9Y1BNA5_9ARCH</name>
<accession>A0A9Y1BNA5</accession>
<proteinExistence type="predicted"/>
<evidence type="ECO:0000313" key="1">
    <source>
        <dbReference type="EMBL" id="UJG42000.1"/>
    </source>
</evidence>
<dbReference type="Proteomes" id="UP001201020">
    <property type="component" value="Chromosome"/>
</dbReference>
<protein>
    <submittedName>
        <fullName evidence="1">Uncharacterized protein</fullName>
    </submittedName>
</protein>
<reference evidence="1" key="1">
    <citation type="journal article" date="2022" name="Nat. Microbiol.">
        <title>Unique mobile elements and scalable gene flow at the prokaryote-eukaryote boundary revealed by circularized Asgard archaea genomes.</title>
        <authorList>
            <person name="Wu F."/>
            <person name="Speth D.R."/>
            <person name="Philosof A."/>
            <person name="Cremiere A."/>
            <person name="Narayanan A."/>
            <person name="Barco R.A."/>
            <person name="Connon S.A."/>
            <person name="Amend J.P."/>
            <person name="Antoshechkin I.A."/>
            <person name="Orphan V.J."/>
        </authorList>
    </citation>
    <scope>NUCLEOTIDE SEQUENCE</scope>
    <source>
        <strain evidence="1">PM71</strain>
    </source>
</reference>
<organism evidence="1">
    <name type="scientific">Candidatus Heimdallarchaeum aukensis</name>
    <dbReference type="NCBI Taxonomy" id="2876573"/>
    <lineage>
        <taxon>Archaea</taxon>
        <taxon>Promethearchaeati</taxon>
        <taxon>Candidatus Heimdallarchaeota</taxon>
        <taxon>Candidatus Heimdallarchaeia (ex Rinke et al. 2021) (nom. nud.)</taxon>
        <taxon>Candidatus Heimdallarchaeales</taxon>
        <taxon>Candidatus Heimdallarchaeaceae</taxon>
        <taxon>Candidatus Heimdallarchaeum</taxon>
    </lineage>
</organism>